<comment type="caution">
    <text evidence="2">The sequence shown here is derived from an EMBL/GenBank/DDBJ whole genome shotgun (WGS) entry which is preliminary data.</text>
</comment>
<gene>
    <name evidence="2" type="ORF">EIK79_15130</name>
</gene>
<protein>
    <submittedName>
        <fullName evidence="2">Uncharacterized protein</fullName>
    </submittedName>
</protein>
<feature type="transmembrane region" description="Helical" evidence="1">
    <location>
        <begin position="6"/>
        <end position="23"/>
    </location>
</feature>
<dbReference type="Proteomes" id="UP000282322">
    <property type="component" value="Unassembled WGS sequence"/>
</dbReference>
<dbReference type="EMBL" id="RRCH01000033">
    <property type="protein sequence ID" value="RRJ28730.1"/>
    <property type="molecule type" value="Genomic_DNA"/>
</dbReference>
<keyword evidence="1" id="KW-1133">Transmembrane helix</keyword>
<keyword evidence="1" id="KW-0472">Membrane</keyword>
<keyword evidence="3" id="KW-1185">Reference proteome</keyword>
<accession>A0A3P3R7X2</accession>
<keyword evidence="1" id="KW-0812">Transmembrane</keyword>
<reference evidence="2 3" key="1">
    <citation type="submission" date="2018-11" db="EMBL/GenBank/DDBJ databases">
        <title>Taxonoimc description of Halomarina strain SPP-AMP-1.</title>
        <authorList>
            <person name="Pal Y."/>
            <person name="Srinivasana K."/>
            <person name="Verma A."/>
            <person name="Kumar P."/>
        </authorList>
    </citation>
    <scope>NUCLEOTIDE SEQUENCE [LARGE SCALE GENOMIC DNA]</scope>
    <source>
        <strain evidence="2 3">SPP-AMP-1</strain>
    </source>
</reference>
<sequence length="212" mass="22727">MKGASIIVFIGLIIIVGGFMMPSTQTSTVNGCIEGEYGITGDSHCSGIESSAEVTTTNPTKAPTIGFGILLVIIGSVRSYSTGLNNGISNNNTILRVSGKVTNMETGKTTTLVLPVHTDSIEVATKRFRSRCKSEEYELIDEPDVVVESRSQGISDTNGEGSINNINKEDNLAVRRWKKSDGALEKLYLIAIGILVLWLVLIVVPVIIISLI</sequence>
<evidence type="ECO:0000313" key="2">
    <source>
        <dbReference type="EMBL" id="RRJ28730.1"/>
    </source>
</evidence>
<organism evidence="2 3">
    <name type="scientific">Halocatena pleomorpha</name>
    <dbReference type="NCBI Taxonomy" id="1785090"/>
    <lineage>
        <taxon>Archaea</taxon>
        <taxon>Methanobacteriati</taxon>
        <taxon>Methanobacteriota</taxon>
        <taxon>Stenosarchaea group</taxon>
        <taxon>Halobacteria</taxon>
        <taxon>Halobacteriales</taxon>
        <taxon>Natronomonadaceae</taxon>
        <taxon>Halocatena</taxon>
    </lineage>
</organism>
<dbReference type="RefSeq" id="WP_124956158.1">
    <property type="nucleotide sequence ID" value="NZ_RRCH01000033.1"/>
</dbReference>
<evidence type="ECO:0000256" key="1">
    <source>
        <dbReference type="SAM" id="Phobius"/>
    </source>
</evidence>
<dbReference type="OrthoDB" id="381721at2157"/>
<feature type="transmembrane region" description="Helical" evidence="1">
    <location>
        <begin position="187"/>
        <end position="211"/>
    </location>
</feature>
<dbReference type="AlphaFoldDB" id="A0A3P3R7X2"/>
<name>A0A3P3R7X2_9EURY</name>
<proteinExistence type="predicted"/>
<evidence type="ECO:0000313" key="3">
    <source>
        <dbReference type="Proteomes" id="UP000282322"/>
    </source>
</evidence>